<dbReference type="Gene3D" id="3.20.20.300">
    <property type="entry name" value="Glycoside hydrolase, family 3, N-terminal domain"/>
    <property type="match status" value="1"/>
</dbReference>
<reference evidence="9" key="1">
    <citation type="journal article" date="2014" name="Genome Announc.">
        <title>Draft Genome Sequence of Marine Flavobacterium Jejuia pallidilutea Strain 11shimoA1 and Pigmentation Mutants.</title>
        <authorList>
            <person name="Takatani N."/>
            <person name="Nakanishi M."/>
            <person name="Meirelles P."/>
            <person name="Mino S."/>
            <person name="Suda W."/>
            <person name="Oshima K."/>
            <person name="Hattori M."/>
            <person name="Ohkuma M."/>
            <person name="Hosokawa M."/>
            <person name="Miyashita K."/>
            <person name="Thompson F.L."/>
            <person name="Niwa A."/>
            <person name="Sawabe T."/>
            <person name="Sawabe T."/>
        </authorList>
    </citation>
    <scope>NUCLEOTIDE SEQUENCE [LARGE SCALE GENOMIC DNA]</scope>
    <source>
        <strain evidence="9">JCM 19538</strain>
    </source>
</reference>
<dbReference type="SUPFAM" id="SSF52279">
    <property type="entry name" value="Beta-D-glucan exohydrolase, C-terminal domain"/>
    <property type="match status" value="1"/>
</dbReference>
<accession>A0A090VVF7</accession>
<dbReference type="eggNOG" id="COG1472">
    <property type="taxonomic scope" value="Bacteria"/>
</dbReference>
<dbReference type="FunFam" id="2.60.40.10:FF:000495">
    <property type="entry name" value="Periplasmic beta-glucosidase"/>
    <property type="match status" value="1"/>
</dbReference>
<dbReference type="AlphaFoldDB" id="A0A090VVF7"/>
<dbReference type="EMBL" id="BBNR01000008">
    <property type="protein sequence ID" value="GAL67244.1"/>
    <property type="molecule type" value="Genomic_DNA"/>
</dbReference>
<evidence type="ECO:0000313" key="7">
    <source>
        <dbReference type="EMBL" id="GAL89768.1"/>
    </source>
</evidence>
<dbReference type="RefSeq" id="WP_202963289.1">
    <property type="nucleotide sequence ID" value="NZ_BBNS01000008.1"/>
</dbReference>
<dbReference type="InterPro" id="IPR036962">
    <property type="entry name" value="Glyco_hydro_3_N_sf"/>
</dbReference>
<dbReference type="GO" id="GO:0046556">
    <property type="term" value="F:alpha-L-arabinofuranosidase activity"/>
    <property type="evidence" value="ECO:0007669"/>
    <property type="project" value="TreeGrafter"/>
</dbReference>
<gene>
    <name evidence="5" type="ORF">JCM19301_1856</name>
    <name evidence="6" type="ORF">JCM19302_2048</name>
    <name evidence="7" type="ORF">JCM19538_3245</name>
</gene>
<dbReference type="EMBL" id="BBNY01000053">
    <property type="protein sequence ID" value="GAL89768.1"/>
    <property type="molecule type" value="Genomic_DNA"/>
</dbReference>
<evidence type="ECO:0000259" key="4">
    <source>
        <dbReference type="SMART" id="SM01217"/>
    </source>
</evidence>
<dbReference type="STRING" id="504487.JCM19538_3245"/>
<dbReference type="InterPro" id="IPR036881">
    <property type="entry name" value="Glyco_hydro_3_C_sf"/>
</dbReference>
<dbReference type="GO" id="GO:0045493">
    <property type="term" value="P:xylan catabolic process"/>
    <property type="evidence" value="ECO:0007669"/>
    <property type="project" value="InterPro"/>
</dbReference>
<evidence type="ECO:0000313" key="6">
    <source>
        <dbReference type="EMBL" id="GAL70885.1"/>
    </source>
</evidence>
<evidence type="ECO:0000256" key="3">
    <source>
        <dbReference type="ARBA" id="ARBA00022801"/>
    </source>
</evidence>
<dbReference type="Pfam" id="PF01915">
    <property type="entry name" value="Glyco_hydro_3_C"/>
    <property type="match status" value="1"/>
</dbReference>
<dbReference type="Gene3D" id="3.40.50.1700">
    <property type="entry name" value="Glycoside hydrolase family 3 C-terminal domain"/>
    <property type="match status" value="1"/>
</dbReference>
<dbReference type="EMBL" id="BBNS01000008">
    <property type="protein sequence ID" value="GAL70885.1"/>
    <property type="molecule type" value="Genomic_DNA"/>
</dbReference>
<keyword evidence="3 5" id="KW-0378">Hydrolase</keyword>
<keyword evidence="5" id="KW-0326">Glycosidase</keyword>
<feature type="domain" description="Fibronectin type III-like" evidence="4">
    <location>
        <begin position="736"/>
        <end position="806"/>
    </location>
</feature>
<keyword evidence="2" id="KW-0732">Signal</keyword>
<evidence type="ECO:0000256" key="1">
    <source>
        <dbReference type="ARBA" id="ARBA00005336"/>
    </source>
</evidence>
<evidence type="ECO:0000256" key="2">
    <source>
        <dbReference type="ARBA" id="ARBA00022729"/>
    </source>
</evidence>
<comment type="similarity">
    <text evidence="1">Belongs to the glycosyl hydrolase 3 family.</text>
</comment>
<dbReference type="Pfam" id="PF00933">
    <property type="entry name" value="Glyco_hydro_3"/>
    <property type="match status" value="1"/>
</dbReference>
<name>A0A090VVF7_9FLAO</name>
<dbReference type="Proteomes" id="UP000029641">
    <property type="component" value="Unassembled WGS sequence"/>
</dbReference>
<dbReference type="InterPro" id="IPR044993">
    <property type="entry name" value="BXL"/>
</dbReference>
<dbReference type="PANTHER" id="PTHR42721:SF3">
    <property type="entry name" value="BETA-D-XYLOSIDASE 5-RELATED"/>
    <property type="match status" value="1"/>
</dbReference>
<evidence type="ECO:0000313" key="8">
    <source>
        <dbReference type="Proteomes" id="UP000029641"/>
    </source>
</evidence>
<dbReference type="InterPro" id="IPR002772">
    <property type="entry name" value="Glyco_hydro_3_C"/>
</dbReference>
<dbReference type="SUPFAM" id="SSF51445">
    <property type="entry name" value="(Trans)glycosidases"/>
    <property type="match status" value="1"/>
</dbReference>
<dbReference type="SMART" id="SM01217">
    <property type="entry name" value="Fn3_like"/>
    <property type="match status" value="1"/>
</dbReference>
<organism evidence="5 8">
    <name type="scientific">Jejuia pallidilutea</name>
    <dbReference type="NCBI Taxonomy" id="504487"/>
    <lineage>
        <taxon>Bacteria</taxon>
        <taxon>Pseudomonadati</taxon>
        <taxon>Bacteroidota</taxon>
        <taxon>Flavobacteriia</taxon>
        <taxon>Flavobacteriales</taxon>
        <taxon>Flavobacteriaceae</taxon>
        <taxon>Jejuia</taxon>
    </lineage>
</organism>
<evidence type="ECO:0000313" key="9">
    <source>
        <dbReference type="Proteomes" id="UP000030184"/>
    </source>
</evidence>
<dbReference type="PANTHER" id="PTHR42721">
    <property type="entry name" value="SUGAR HYDROLASE-RELATED"/>
    <property type="match status" value="1"/>
</dbReference>
<dbReference type="GO" id="GO:0009044">
    <property type="term" value="F:xylan 1,4-beta-xylosidase activity"/>
    <property type="evidence" value="ECO:0007669"/>
    <property type="project" value="InterPro"/>
</dbReference>
<dbReference type="Gene3D" id="2.60.40.10">
    <property type="entry name" value="Immunoglobulins"/>
    <property type="match status" value="1"/>
</dbReference>
<dbReference type="PRINTS" id="PR00133">
    <property type="entry name" value="GLHYDRLASE3"/>
</dbReference>
<dbReference type="InterPro" id="IPR001764">
    <property type="entry name" value="Glyco_hydro_3_N"/>
</dbReference>
<dbReference type="Proteomes" id="UP000030184">
    <property type="component" value="Unassembled WGS sequence"/>
</dbReference>
<dbReference type="Proteomes" id="UP000029646">
    <property type="component" value="Unassembled WGS sequence"/>
</dbReference>
<evidence type="ECO:0000313" key="5">
    <source>
        <dbReference type="EMBL" id="GAL67244.1"/>
    </source>
</evidence>
<proteinExistence type="inferred from homology"/>
<dbReference type="GO" id="GO:0031222">
    <property type="term" value="P:arabinan catabolic process"/>
    <property type="evidence" value="ECO:0007669"/>
    <property type="project" value="TreeGrafter"/>
</dbReference>
<sequence>MSTINIESDFNFKLKENKNKMKQKLFTISYLLLLFSTLSIAQTNSKIYKKGWNDLNKNGKMDVYENPNAPIDKRVEDLLSQMTMDEKTCQFGTIYGYKRVIKDIHPTEDWKKRIWKDGAGNLDEHMNGRAGIKPYLGFKEHAELMNEIQAWFLEETRLGIPVDFTCEGIRGVGYINASNFPNQTGIGATWDLDLVQRVGMVTGKEGKAVGYTNVYSPILDVSRDPRWGRAVECYGEDPYLVGEMGKAQVNGIQSAGMASTVKHFAAYSTPSGGRDGGCRTDPQVPFRDMHELLLAPFRKVFTETDVMGTMSSLNTYDGVPVTGSHYFLTELLRNQYGFKGYVVSDSGADFWQYTKHKTEPTVVDAIAKAYNAGLNVRTDFKSMEDLVQPLRDALKQGKVTEETVNARVADVLRVKFKLGLFDTPFVDADKAESIVHNKEHEAITLEAARKSIVLLKNQDNALPLDAKKIKTLLVTGPNANNIKPMISKYGPGLSKVITPLKGIKARLGKEVDVLYAKGCDHVDAMFPKSDVMHIAPNKEELAELNEAKEKAKLADAIVVVVGDDHFTTGEAHSRTSLNLPGHQSLLIQEMVKSGKPVTVVLMIGRAASINWTDQYVPGIMVSWFGGEKVGKAVAETLFGDYNPGGKLPVTFPSTVGQLPMAFPYRVKAWGGQSKKNDPNGWGQTRLVNPLYHFGHGLSYTTFEYNDLKISPANPSVNDTITISCTVKNTGNRDGDEVVQLYLRDQIASVSPFDQLLRGFERVTLKKGESRKVTFTINPKRDLEMLGLDNTWIVEPGVFEVGVGASSVDIKLKGEFNLR</sequence>
<dbReference type="EC" id="3.2.1.21" evidence="5"/>
<comment type="caution">
    <text evidence="5">The sequence shown here is derived from an EMBL/GenBank/DDBJ whole genome shotgun (WGS) entry which is preliminary data.</text>
</comment>
<dbReference type="InterPro" id="IPR026891">
    <property type="entry name" value="Fn3-like"/>
</dbReference>
<protein>
    <submittedName>
        <fullName evidence="5">Beta-glucosidase</fullName>
        <ecNumber evidence="5">3.2.1.21</ecNumber>
    </submittedName>
</protein>
<dbReference type="InterPro" id="IPR017853">
    <property type="entry name" value="GH"/>
</dbReference>
<dbReference type="GO" id="GO:0008422">
    <property type="term" value="F:beta-glucosidase activity"/>
    <property type="evidence" value="ECO:0007669"/>
    <property type="project" value="UniProtKB-EC"/>
</dbReference>
<keyword evidence="9" id="KW-1185">Reference proteome</keyword>
<dbReference type="InterPro" id="IPR013783">
    <property type="entry name" value="Ig-like_fold"/>
</dbReference>
<dbReference type="Pfam" id="PF14310">
    <property type="entry name" value="Fn3-like"/>
    <property type="match status" value="1"/>
</dbReference>